<organism evidence="1 2">
    <name type="scientific">Photobacterium lipolyticum</name>
    <dbReference type="NCBI Taxonomy" id="266810"/>
    <lineage>
        <taxon>Bacteria</taxon>
        <taxon>Pseudomonadati</taxon>
        <taxon>Pseudomonadota</taxon>
        <taxon>Gammaproteobacteria</taxon>
        <taxon>Vibrionales</taxon>
        <taxon>Vibrionaceae</taxon>
        <taxon>Photobacterium</taxon>
    </lineage>
</organism>
<dbReference type="EMBL" id="PYMC01000003">
    <property type="protein sequence ID" value="PSW06062.1"/>
    <property type="molecule type" value="Genomic_DNA"/>
</dbReference>
<dbReference type="RefSeq" id="WP_107282442.1">
    <property type="nucleotide sequence ID" value="NZ_PYMC01000003.1"/>
</dbReference>
<accession>A0A2T3N177</accession>
<protein>
    <recommendedName>
        <fullName evidence="3">DUF4238 domain-containing protein</fullName>
    </recommendedName>
</protein>
<evidence type="ECO:0000313" key="2">
    <source>
        <dbReference type="Proteomes" id="UP000240904"/>
    </source>
</evidence>
<dbReference type="AlphaFoldDB" id="A0A2T3N177"/>
<name>A0A2T3N177_9GAMM</name>
<evidence type="ECO:0000313" key="1">
    <source>
        <dbReference type="EMBL" id="PSW06062.1"/>
    </source>
</evidence>
<proteinExistence type="predicted"/>
<dbReference type="OrthoDB" id="7556813at2"/>
<sequence length="308" mass="35435">MFQQKKKRQHYVWRRYLKAWCFQNKIACMRNGTHVFSTDLMGVGQKSYFYEVNELAPEDIDYVRDLFLNDVSESVSSIYDRLFSLFSMVEQIDKLAVNDLNSDLAALKTNYAKNLEEEIQSEIESQGDKCLASLLEDDVTFFESEQGAAHFLNYICMQYIRTRKQQEAIVNGFSGAHKDQIVKCINLIRIVFSTKLAANLFADRQNYKLVLVNNTSNVDLLACDQPVINFMSIDTPEGEQVDNFGLYYPISPSKAVFLVERDVFGSTESMGFNEKSVHEYNNMILQSAHEQVYATSEEQLRNVIAKET</sequence>
<comment type="caution">
    <text evidence="1">The sequence shown here is derived from an EMBL/GenBank/DDBJ whole genome shotgun (WGS) entry which is preliminary data.</text>
</comment>
<reference evidence="1 2" key="1">
    <citation type="submission" date="2018-03" db="EMBL/GenBank/DDBJ databases">
        <title>Whole genome sequencing of Histamine producing bacteria.</title>
        <authorList>
            <person name="Butler K."/>
        </authorList>
    </citation>
    <scope>NUCLEOTIDE SEQUENCE [LARGE SCALE GENOMIC DNA]</scope>
    <source>
        <strain evidence="1 2">DSM 16190</strain>
    </source>
</reference>
<dbReference type="Proteomes" id="UP000240904">
    <property type="component" value="Unassembled WGS sequence"/>
</dbReference>
<dbReference type="Pfam" id="PF14022">
    <property type="entry name" value="DUF4238"/>
    <property type="match status" value="1"/>
</dbReference>
<keyword evidence="2" id="KW-1185">Reference proteome</keyword>
<dbReference type="InterPro" id="IPR025332">
    <property type="entry name" value="DUF4238"/>
</dbReference>
<evidence type="ECO:0008006" key="3">
    <source>
        <dbReference type="Google" id="ProtNLM"/>
    </source>
</evidence>
<gene>
    <name evidence="1" type="ORF">C9I89_05985</name>
</gene>